<evidence type="ECO:0000259" key="2">
    <source>
        <dbReference type="PROSITE" id="PS50003"/>
    </source>
</evidence>
<accession>A0AAD5KBS5</accession>
<gene>
    <name evidence="3" type="ORF">BDA99DRAFT_571372</name>
</gene>
<keyword evidence="4" id="KW-1185">Reference proteome</keyword>
<proteinExistence type="predicted"/>
<sequence length="281" mass="31716">MSTTTSSLPNNYSSTSLSHDYQGWLLISKLRKHLVWRASHNRYFCTLDGQQLRLYNDENDIQPKLILSLQHYTVVPTAPSQRGIVFNRTPSHKTFQLVARDELHRPDLILVAESKETLEEWVDHMTNNNNIKNNDDVLEKWLERFDVNNKSSSAESLPPSPSFSYNSSSSSLHKSPLSPISPITMHSPTLATAEYYNNTNTQCWSNTVSSRQYNIPRSASPQPPFPEKSISTLIQSIVARRKSSPALSSHRRRSSISPSSPLTSPTMTLQPILDVPTPNQS</sequence>
<comment type="caution">
    <text evidence="3">The sequence shown here is derived from an EMBL/GenBank/DDBJ whole genome shotgun (WGS) entry which is preliminary data.</text>
</comment>
<dbReference type="SUPFAM" id="SSF50729">
    <property type="entry name" value="PH domain-like"/>
    <property type="match status" value="1"/>
</dbReference>
<feature type="region of interest" description="Disordered" evidence="1">
    <location>
        <begin position="150"/>
        <end position="176"/>
    </location>
</feature>
<name>A0AAD5KBS5_9FUNG</name>
<dbReference type="PROSITE" id="PS50003">
    <property type="entry name" value="PH_DOMAIN"/>
    <property type="match status" value="1"/>
</dbReference>
<protein>
    <recommendedName>
        <fullName evidence="2">PH domain-containing protein</fullName>
    </recommendedName>
</protein>
<dbReference type="InterPro" id="IPR001849">
    <property type="entry name" value="PH_domain"/>
</dbReference>
<evidence type="ECO:0000256" key="1">
    <source>
        <dbReference type="SAM" id="MobiDB-lite"/>
    </source>
</evidence>
<dbReference type="SMART" id="SM00233">
    <property type="entry name" value="PH"/>
    <property type="match status" value="1"/>
</dbReference>
<feature type="region of interest" description="Disordered" evidence="1">
    <location>
        <begin position="241"/>
        <end position="281"/>
    </location>
</feature>
<reference evidence="3" key="1">
    <citation type="journal article" date="2022" name="IScience">
        <title>Evolution of zygomycete secretomes and the origins of terrestrial fungal ecologies.</title>
        <authorList>
            <person name="Chang Y."/>
            <person name="Wang Y."/>
            <person name="Mondo S."/>
            <person name="Ahrendt S."/>
            <person name="Andreopoulos W."/>
            <person name="Barry K."/>
            <person name="Beard J."/>
            <person name="Benny G.L."/>
            <person name="Blankenship S."/>
            <person name="Bonito G."/>
            <person name="Cuomo C."/>
            <person name="Desiro A."/>
            <person name="Gervers K.A."/>
            <person name="Hundley H."/>
            <person name="Kuo A."/>
            <person name="LaButti K."/>
            <person name="Lang B.F."/>
            <person name="Lipzen A."/>
            <person name="O'Donnell K."/>
            <person name="Pangilinan J."/>
            <person name="Reynolds N."/>
            <person name="Sandor L."/>
            <person name="Smith M.E."/>
            <person name="Tsang A."/>
            <person name="Grigoriev I.V."/>
            <person name="Stajich J.E."/>
            <person name="Spatafora J.W."/>
        </authorList>
    </citation>
    <scope>NUCLEOTIDE SEQUENCE</scope>
    <source>
        <strain evidence="3">RSA 2281</strain>
    </source>
</reference>
<feature type="compositionally biased region" description="Low complexity" evidence="1">
    <location>
        <begin position="255"/>
        <end position="269"/>
    </location>
</feature>
<feature type="compositionally biased region" description="Low complexity" evidence="1">
    <location>
        <begin position="151"/>
        <end position="176"/>
    </location>
</feature>
<reference evidence="3" key="2">
    <citation type="submission" date="2023-02" db="EMBL/GenBank/DDBJ databases">
        <authorList>
            <consortium name="DOE Joint Genome Institute"/>
            <person name="Mondo S.J."/>
            <person name="Chang Y."/>
            <person name="Wang Y."/>
            <person name="Ahrendt S."/>
            <person name="Andreopoulos W."/>
            <person name="Barry K."/>
            <person name="Beard J."/>
            <person name="Benny G.L."/>
            <person name="Blankenship S."/>
            <person name="Bonito G."/>
            <person name="Cuomo C."/>
            <person name="Desiro A."/>
            <person name="Gervers K.A."/>
            <person name="Hundley H."/>
            <person name="Kuo A."/>
            <person name="LaButti K."/>
            <person name="Lang B.F."/>
            <person name="Lipzen A."/>
            <person name="O'Donnell K."/>
            <person name="Pangilinan J."/>
            <person name="Reynolds N."/>
            <person name="Sandor L."/>
            <person name="Smith M.W."/>
            <person name="Tsang A."/>
            <person name="Grigoriev I.V."/>
            <person name="Stajich J.E."/>
            <person name="Spatafora J.W."/>
        </authorList>
    </citation>
    <scope>NUCLEOTIDE SEQUENCE</scope>
    <source>
        <strain evidence="3">RSA 2281</strain>
    </source>
</reference>
<dbReference type="CDD" id="cd00821">
    <property type="entry name" value="PH"/>
    <property type="match status" value="1"/>
</dbReference>
<organism evidence="3 4">
    <name type="scientific">Phascolomyces articulosus</name>
    <dbReference type="NCBI Taxonomy" id="60185"/>
    <lineage>
        <taxon>Eukaryota</taxon>
        <taxon>Fungi</taxon>
        <taxon>Fungi incertae sedis</taxon>
        <taxon>Mucoromycota</taxon>
        <taxon>Mucoromycotina</taxon>
        <taxon>Mucoromycetes</taxon>
        <taxon>Mucorales</taxon>
        <taxon>Lichtheimiaceae</taxon>
        <taxon>Phascolomyces</taxon>
    </lineage>
</organism>
<feature type="compositionally biased region" description="Basic residues" evidence="1">
    <location>
        <begin position="241"/>
        <end position="254"/>
    </location>
</feature>
<evidence type="ECO:0000313" key="3">
    <source>
        <dbReference type="EMBL" id="KAI9265039.1"/>
    </source>
</evidence>
<dbReference type="Gene3D" id="2.30.29.30">
    <property type="entry name" value="Pleckstrin-homology domain (PH domain)/Phosphotyrosine-binding domain (PTB)"/>
    <property type="match status" value="1"/>
</dbReference>
<feature type="domain" description="PH" evidence="2">
    <location>
        <begin position="18"/>
        <end position="130"/>
    </location>
</feature>
<dbReference type="InterPro" id="IPR011993">
    <property type="entry name" value="PH-like_dom_sf"/>
</dbReference>
<dbReference type="Proteomes" id="UP001209540">
    <property type="component" value="Unassembled WGS sequence"/>
</dbReference>
<evidence type="ECO:0000313" key="4">
    <source>
        <dbReference type="Proteomes" id="UP001209540"/>
    </source>
</evidence>
<dbReference type="EMBL" id="JAIXMP010000011">
    <property type="protein sequence ID" value="KAI9265039.1"/>
    <property type="molecule type" value="Genomic_DNA"/>
</dbReference>
<dbReference type="Pfam" id="PF00169">
    <property type="entry name" value="PH"/>
    <property type="match status" value="1"/>
</dbReference>
<dbReference type="AlphaFoldDB" id="A0AAD5KBS5"/>